<comment type="caution">
    <text evidence="4">The sequence shown here is derived from an EMBL/GenBank/DDBJ whole genome shotgun (WGS) entry which is preliminary data.</text>
</comment>
<evidence type="ECO:0000259" key="3">
    <source>
        <dbReference type="Pfam" id="PF21783"/>
    </source>
</evidence>
<feature type="domain" description="YNCE-like beta-propeller" evidence="3">
    <location>
        <begin position="68"/>
        <end position="317"/>
    </location>
</feature>
<keyword evidence="1 2" id="KW-0732">Signal</keyword>
<dbReference type="PANTHER" id="PTHR47197">
    <property type="entry name" value="PROTEIN NIRF"/>
    <property type="match status" value="1"/>
</dbReference>
<dbReference type="InterPro" id="IPR015943">
    <property type="entry name" value="WD40/YVTN_repeat-like_dom_sf"/>
</dbReference>
<dbReference type="InterPro" id="IPR048433">
    <property type="entry name" value="YNCE-like_beta-prop"/>
</dbReference>
<gene>
    <name evidence="4" type="ORF">DAERI_020011</name>
</gene>
<feature type="signal peptide" evidence="2">
    <location>
        <begin position="1"/>
        <end position="23"/>
    </location>
</feature>
<proteinExistence type="predicted"/>
<accession>A0A2I9CS50</accession>
<dbReference type="InterPro" id="IPR011045">
    <property type="entry name" value="N2O_reductase_N"/>
</dbReference>
<sequence length="324" mass="34220">MTRPHRRQAWLLCGLLGLSGAAAAPTVYVENVTDSAIIALDGASGQVMGRVPIPGTPHGLISDPQRQRLFVVGGETGTVSVIDAARLRVLRTLRVGAGVRGLAVSPDGRRLYVTRAGPRTLTVFRTDTWQVERTVRLAQVPEHVLVGPGAAWLLVTSTSMAGSLPGARLSGSVTLLDGSTLKVRNTWMLGGRPYRAALSPDGRRAALTELDGERIDLLNTAPFAVAASYPVGMVPEQLAFRTGQELWVSNLSGTAVTVLDVSSGNSVNVGTGDGPYGLGISADGRDVFVSNMREGTVVRIDALTRRVTARYRLGGELHALVVGR</sequence>
<evidence type="ECO:0000256" key="1">
    <source>
        <dbReference type="ARBA" id="ARBA00022729"/>
    </source>
</evidence>
<dbReference type="SUPFAM" id="SSF50974">
    <property type="entry name" value="Nitrous oxide reductase, N-terminal domain"/>
    <property type="match status" value="1"/>
</dbReference>
<protein>
    <submittedName>
        <fullName evidence="4">40-residue YVTN family beta-propeller repeat protein</fullName>
    </submittedName>
</protein>
<dbReference type="PANTHER" id="PTHR47197:SF3">
    <property type="entry name" value="DIHYDRO-HEME D1 DEHYDROGENASE"/>
    <property type="match status" value="1"/>
</dbReference>
<dbReference type="AlphaFoldDB" id="A0A2I9CS50"/>
<dbReference type="Proteomes" id="UP000236569">
    <property type="component" value="Unassembled WGS sequence"/>
</dbReference>
<name>A0A2I9CS50_9DEIO</name>
<organism evidence="4 5">
    <name type="scientific">Deinococcus aerius</name>
    <dbReference type="NCBI Taxonomy" id="200253"/>
    <lineage>
        <taxon>Bacteria</taxon>
        <taxon>Thermotogati</taxon>
        <taxon>Deinococcota</taxon>
        <taxon>Deinococci</taxon>
        <taxon>Deinococcales</taxon>
        <taxon>Deinococcaceae</taxon>
        <taxon>Deinococcus</taxon>
    </lineage>
</organism>
<dbReference type="OrthoDB" id="9803927at2"/>
<evidence type="ECO:0000313" key="4">
    <source>
        <dbReference type="EMBL" id="GBF04414.1"/>
    </source>
</evidence>
<dbReference type="EMBL" id="BFAG01000002">
    <property type="protein sequence ID" value="GBF04414.1"/>
    <property type="molecule type" value="Genomic_DNA"/>
</dbReference>
<dbReference type="RefSeq" id="WP_103127992.1">
    <property type="nucleotide sequence ID" value="NZ_BFAG01000002.1"/>
</dbReference>
<evidence type="ECO:0000256" key="2">
    <source>
        <dbReference type="SAM" id="SignalP"/>
    </source>
</evidence>
<keyword evidence="5" id="KW-1185">Reference proteome</keyword>
<dbReference type="InterPro" id="IPR051200">
    <property type="entry name" value="Host-pathogen_enzymatic-act"/>
</dbReference>
<feature type="chain" id="PRO_5014445543" evidence="2">
    <location>
        <begin position="24"/>
        <end position="324"/>
    </location>
</feature>
<evidence type="ECO:0000313" key="5">
    <source>
        <dbReference type="Proteomes" id="UP000236569"/>
    </source>
</evidence>
<dbReference type="Gene3D" id="2.130.10.10">
    <property type="entry name" value="YVTN repeat-like/Quinoprotein amine dehydrogenase"/>
    <property type="match status" value="2"/>
</dbReference>
<dbReference type="Pfam" id="PF21783">
    <property type="entry name" value="YNCE"/>
    <property type="match status" value="1"/>
</dbReference>
<reference evidence="5" key="1">
    <citation type="submission" date="2018-01" db="EMBL/GenBank/DDBJ databases">
        <title>Draft Genome Sequence of the Radioresistant Bacterium Deinococcus aerius TR0125, Isolated from the Higher Atmosphere above Japan.</title>
        <authorList>
            <person name="Satoh K."/>
            <person name="Arai H."/>
            <person name="Sanzen T."/>
            <person name="Kawaguchi Y."/>
            <person name="Hayashi H."/>
            <person name="Yokobori S."/>
            <person name="Yamagishi A."/>
            <person name="Oono Y."/>
            <person name="Narumi I."/>
        </authorList>
    </citation>
    <scope>NUCLEOTIDE SEQUENCE [LARGE SCALE GENOMIC DNA]</scope>
    <source>
        <strain evidence="5">TR0125</strain>
    </source>
</reference>